<dbReference type="AlphaFoldDB" id="A0A0L0FY80"/>
<dbReference type="Gene3D" id="3.90.180.10">
    <property type="entry name" value="Medium-chain alcohol dehydrogenases, catalytic domain"/>
    <property type="match status" value="1"/>
</dbReference>
<sequence length="135" mass="15188">MHNIQPLPHVSHAFSPHLTPLLHPSPSHALMCLSVLYLHYIHSVLDALKWVTPKLGRALWTRVWPFTRKYTMILALDCSPGMLARLFAYVDDGSLKCIVDPNGPFDFSTEGVRAAFEVLQSRRAKGKVVIKIADE</sequence>
<dbReference type="GeneID" id="25906404"/>
<evidence type="ECO:0000313" key="2">
    <source>
        <dbReference type="Proteomes" id="UP000054560"/>
    </source>
</evidence>
<reference evidence="1 2" key="1">
    <citation type="submission" date="2011-02" db="EMBL/GenBank/DDBJ databases">
        <title>The Genome Sequence of Sphaeroforma arctica JP610.</title>
        <authorList>
            <consortium name="The Broad Institute Genome Sequencing Platform"/>
            <person name="Russ C."/>
            <person name="Cuomo C."/>
            <person name="Young S.K."/>
            <person name="Zeng Q."/>
            <person name="Gargeya S."/>
            <person name="Alvarado L."/>
            <person name="Berlin A."/>
            <person name="Chapman S.B."/>
            <person name="Chen Z."/>
            <person name="Freedman E."/>
            <person name="Gellesch M."/>
            <person name="Goldberg J."/>
            <person name="Griggs A."/>
            <person name="Gujja S."/>
            <person name="Heilman E."/>
            <person name="Heiman D."/>
            <person name="Howarth C."/>
            <person name="Mehta T."/>
            <person name="Neiman D."/>
            <person name="Pearson M."/>
            <person name="Roberts A."/>
            <person name="Saif S."/>
            <person name="Shea T."/>
            <person name="Shenoy N."/>
            <person name="Sisk P."/>
            <person name="Stolte C."/>
            <person name="Sykes S."/>
            <person name="White J."/>
            <person name="Yandava C."/>
            <person name="Burger G."/>
            <person name="Gray M.W."/>
            <person name="Holland P.W.H."/>
            <person name="King N."/>
            <person name="Lang F.B.F."/>
            <person name="Roger A.J."/>
            <person name="Ruiz-Trillo I."/>
            <person name="Haas B."/>
            <person name="Nusbaum C."/>
            <person name="Birren B."/>
        </authorList>
    </citation>
    <scope>NUCLEOTIDE SEQUENCE [LARGE SCALE GENOMIC DNA]</scope>
    <source>
        <strain evidence="1 2">JP610</strain>
    </source>
</reference>
<dbReference type="OrthoDB" id="201656at2759"/>
<organism evidence="1 2">
    <name type="scientific">Sphaeroforma arctica JP610</name>
    <dbReference type="NCBI Taxonomy" id="667725"/>
    <lineage>
        <taxon>Eukaryota</taxon>
        <taxon>Ichthyosporea</taxon>
        <taxon>Ichthyophonida</taxon>
        <taxon>Sphaeroforma</taxon>
    </lineage>
</organism>
<dbReference type="Proteomes" id="UP000054560">
    <property type="component" value="Unassembled WGS sequence"/>
</dbReference>
<proteinExistence type="predicted"/>
<dbReference type="Pfam" id="PF13602">
    <property type="entry name" value="ADH_zinc_N_2"/>
    <property type="match status" value="1"/>
</dbReference>
<evidence type="ECO:0000313" key="1">
    <source>
        <dbReference type="EMBL" id="KNC81795.1"/>
    </source>
</evidence>
<keyword evidence="2" id="KW-1185">Reference proteome</keyword>
<dbReference type="EMBL" id="KQ241996">
    <property type="protein sequence ID" value="KNC81795.1"/>
    <property type="molecule type" value="Genomic_DNA"/>
</dbReference>
<dbReference type="Gene3D" id="3.40.50.720">
    <property type="entry name" value="NAD(P)-binding Rossmann-like Domain"/>
    <property type="match status" value="1"/>
</dbReference>
<accession>A0A0L0FY80</accession>
<name>A0A0L0FY80_9EUKA</name>
<protein>
    <submittedName>
        <fullName evidence="1">Uncharacterized protein</fullName>
    </submittedName>
</protein>
<dbReference type="RefSeq" id="XP_014155697.1">
    <property type="nucleotide sequence ID" value="XM_014300222.1"/>
</dbReference>
<gene>
    <name evidence="1" type="ORF">SARC_05900</name>
</gene>